<accession>A0A1C7MRD3</accession>
<gene>
    <name evidence="1" type="ORF">A0H81_01014</name>
</gene>
<sequence>MEGPHADEFSFLTRRSWYAGEVPVPSEDLKASASLYHSTLPLFPTFLTHPVATGASRQNGTLLPHPWHPVRRNGGWRVYRLGAQLAMKEGRV</sequence>
<dbReference type="EMBL" id="LUGG01000001">
    <property type="protein sequence ID" value="OBZ79422.1"/>
    <property type="molecule type" value="Genomic_DNA"/>
</dbReference>
<dbReference type="Proteomes" id="UP000092993">
    <property type="component" value="Unassembled WGS sequence"/>
</dbReference>
<evidence type="ECO:0000313" key="1">
    <source>
        <dbReference type="EMBL" id="OBZ79422.1"/>
    </source>
</evidence>
<comment type="caution">
    <text evidence="1">The sequence shown here is derived from an EMBL/GenBank/DDBJ whole genome shotgun (WGS) entry which is preliminary data.</text>
</comment>
<name>A0A1C7MRD3_GRIFR</name>
<reference evidence="1 2" key="1">
    <citation type="submission" date="2016-03" db="EMBL/GenBank/DDBJ databases">
        <title>Whole genome sequencing of Grifola frondosa 9006-11.</title>
        <authorList>
            <person name="Min B."/>
            <person name="Park H."/>
            <person name="Kim J.-G."/>
            <person name="Cho H."/>
            <person name="Oh Y.-L."/>
            <person name="Kong W.-S."/>
            <person name="Choi I.-G."/>
        </authorList>
    </citation>
    <scope>NUCLEOTIDE SEQUENCE [LARGE SCALE GENOMIC DNA]</scope>
    <source>
        <strain evidence="1 2">9006-11</strain>
    </source>
</reference>
<keyword evidence="2" id="KW-1185">Reference proteome</keyword>
<dbReference type="AlphaFoldDB" id="A0A1C7MRD3"/>
<proteinExistence type="predicted"/>
<protein>
    <submittedName>
        <fullName evidence="1">Uncharacterized protein</fullName>
    </submittedName>
</protein>
<organism evidence="1 2">
    <name type="scientific">Grifola frondosa</name>
    <name type="common">Maitake</name>
    <name type="synonym">Polyporus frondosus</name>
    <dbReference type="NCBI Taxonomy" id="5627"/>
    <lineage>
        <taxon>Eukaryota</taxon>
        <taxon>Fungi</taxon>
        <taxon>Dikarya</taxon>
        <taxon>Basidiomycota</taxon>
        <taxon>Agaricomycotina</taxon>
        <taxon>Agaricomycetes</taxon>
        <taxon>Polyporales</taxon>
        <taxon>Grifolaceae</taxon>
        <taxon>Grifola</taxon>
    </lineage>
</organism>
<evidence type="ECO:0000313" key="2">
    <source>
        <dbReference type="Proteomes" id="UP000092993"/>
    </source>
</evidence>